<evidence type="ECO:0000259" key="7">
    <source>
        <dbReference type="Pfam" id="PF10591"/>
    </source>
</evidence>
<dbReference type="GeneID" id="106466480"/>
<gene>
    <name evidence="9" type="primary">LOC106466480</name>
</gene>
<evidence type="ECO:0000256" key="2">
    <source>
        <dbReference type="ARBA" id="ARBA00022525"/>
    </source>
</evidence>
<organism evidence="8 9">
    <name type="scientific">Limulus polyphemus</name>
    <name type="common">Atlantic horseshoe crab</name>
    <dbReference type="NCBI Taxonomy" id="6850"/>
    <lineage>
        <taxon>Eukaryota</taxon>
        <taxon>Metazoa</taxon>
        <taxon>Ecdysozoa</taxon>
        <taxon>Arthropoda</taxon>
        <taxon>Chelicerata</taxon>
        <taxon>Merostomata</taxon>
        <taxon>Xiphosura</taxon>
        <taxon>Limulidae</taxon>
        <taxon>Limulus</taxon>
    </lineage>
</organism>
<evidence type="ECO:0000256" key="1">
    <source>
        <dbReference type="ARBA" id="ARBA00004613"/>
    </source>
</evidence>
<keyword evidence="2" id="KW-0964">Secreted</keyword>
<dbReference type="PANTHER" id="PTHR13866:SF14">
    <property type="entry name" value="BM-40"/>
    <property type="match status" value="1"/>
</dbReference>
<dbReference type="RefSeq" id="XP_013782226.1">
    <property type="nucleotide sequence ID" value="XM_013926772.2"/>
</dbReference>
<evidence type="ECO:0000256" key="4">
    <source>
        <dbReference type="ARBA" id="ARBA00022837"/>
    </source>
</evidence>
<dbReference type="Gene3D" id="1.10.238.10">
    <property type="entry name" value="EF-hand"/>
    <property type="match status" value="1"/>
</dbReference>
<evidence type="ECO:0000313" key="9">
    <source>
        <dbReference type="RefSeq" id="XP_013782226.1"/>
    </source>
</evidence>
<name>A0ABM1BHQ7_LIMPO</name>
<dbReference type="Gene3D" id="3.30.60.30">
    <property type="match status" value="1"/>
</dbReference>
<evidence type="ECO:0000313" key="8">
    <source>
        <dbReference type="Proteomes" id="UP000694941"/>
    </source>
</evidence>
<dbReference type="CDD" id="cd16231">
    <property type="entry name" value="EFh_SPARC_like"/>
    <property type="match status" value="1"/>
</dbReference>
<comment type="subcellular location">
    <subcellularLocation>
        <location evidence="1">Secreted</location>
    </subcellularLocation>
</comment>
<feature type="domain" description="SPARC/Testican calcium-binding" evidence="7">
    <location>
        <begin position="49"/>
        <end position="161"/>
    </location>
</feature>
<reference evidence="9" key="1">
    <citation type="submission" date="2025-08" db="UniProtKB">
        <authorList>
            <consortium name="RefSeq"/>
        </authorList>
    </citation>
    <scope>IDENTIFICATION</scope>
    <source>
        <tissue evidence="9">Muscle</tissue>
    </source>
</reference>
<dbReference type="Pfam" id="PF10591">
    <property type="entry name" value="SPARC_Ca_bdg"/>
    <property type="match status" value="1"/>
</dbReference>
<feature type="non-terminal residue" evidence="9">
    <location>
        <position position="1"/>
    </location>
</feature>
<sequence>VCSNQNETWNSDCELYQMKCWCMNNYKTCAKTKYEHVHVDYYGTCKQIPKCSEDDMADFPRRMREWLFAVMQDLAHREELNQYYTELERRAEEDLSLKWVNSVIWKFCDLDSHPEDRTISRQELFPIRAPLLSMEHCISPFLDACDADDDQSITLSEWGLCLGLKDNEIQDKCAAVHGSRNKE</sequence>
<dbReference type="InterPro" id="IPR019577">
    <property type="entry name" value="SPARC/Testican_Ca-bd-dom"/>
</dbReference>
<keyword evidence="4" id="KW-0106">Calcium</keyword>
<keyword evidence="3" id="KW-0732">Signal</keyword>
<keyword evidence="5" id="KW-1015">Disulfide bond</keyword>
<evidence type="ECO:0000256" key="5">
    <source>
        <dbReference type="ARBA" id="ARBA00023157"/>
    </source>
</evidence>
<dbReference type="Proteomes" id="UP000694941">
    <property type="component" value="Unplaced"/>
</dbReference>
<protein>
    <submittedName>
        <fullName evidence="9">SPARC-like</fullName>
    </submittedName>
</protein>
<keyword evidence="8" id="KW-1185">Reference proteome</keyword>
<dbReference type="PROSITE" id="PS00018">
    <property type="entry name" value="EF_HAND_1"/>
    <property type="match status" value="1"/>
</dbReference>
<evidence type="ECO:0000256" key="3">
    <source>
        <dbReference type="ARBA" id="ARBA00022729"/>
    </source>
</evidence>
<dbReference type="InterPro" id="IPR011992">
    <property type="entry name" value="EF-hand-dom_pair"/>
</dbReference>
<proteinExistence type="predicted"/>
<evidence type="ECO:0000256" key="6">
    <source>
        <dbReference type="ARBA" id="ARBA00023180"/>
    </source>
</evidence>
<dbReference type="SUPFAM" id="SSF47473">
    <property type="entry name" value="EF-hand"/>
    <property type="match status" value="1"/>
</dbReference>
<dbReference type="InterPro" id="IPR018247">
    <property type="entry name" value="EF_Hand_1_Ca_BS"/>
</dbReference>
<accession>A0ABM1BHQ7</accession>
<dbReference type="PANTHER" id="PTHR13866">
    <property type="entry name" value="SPARC OSTEONECTIN"/>
    <property type="match status" value="1"/>
</dbReference>
<keyword evidence="6" id="KW-0325">Glycoprotein</keyword>